<comment type="cofactor">
    <cofactor evidence="6">
        <name>Mg(2+)</name>
        <dbReference type="ChEBI" id="CHEBI:18420"/>
    </cofactor>
    <text evidence="6">Binds 1 Mg(2+) ion per subunit.</text>
</comment>
<dbReference type="InterPro" id="IPR050060">
    <property type="entry name" value="Phosphoglucosamine_mutase"/>
</dbReference>
<dbReference type="InterPro" id="IPR005845">
    <property type="entry name" value="A-D-PHexomutase_a/b/a-II"/>
</dbReference>
<keyword evidence="3 6" id="KW-0479">Metal-binding</keyword>
<keyword evidence="5 6" id="KW-0413">Isomerase</keyword>
<evidence type="ECO:0000256" key="3">
    <source>
        <dbReference type="ARBA" id="ARBA00022723"/>
    </source>
</evidence>
<comment type="PTM">
    <text evidence="6">Activated by phosphorylation.</text>
</comment>
<feature type="domain" description="Alpha-D-phosphohexomutase alpha/beta/alpha" evidence="12">
    <location>
        <begin position="258"/>
        <end position="366"/>
    </location>
</feature>
<evidence type="ECO:0000259" key="9">
    <source>
        <dbReference type="Pfam" id="PF00408"/>
    </source>
</evidence>
<protein>
    <recommendedName>
        <fullName evidence="6 8">Phosphoglucosamine mutase</fullName>
        <ecNumber evidence="6 8">5.4.2.10</ecNumber>
    </recommendedName>
</protein>
<dbReference type="PANTHER" id="PTHR42946">
    <property type="entry name" value="PHOSPHOHEXOSE MUTASE"/>
    <property type="match status" value="1"/>
</dbReference>
<dbReference type="InterPro" id="IPR016055">
    <property type="entry name" value="A-D-PHexomutase_a/b/a-I/II/III"/>
</dbReference>
<feature type="domain" description="Alpha-D-phosphohexomutase alpha/beta/alpha" evidence="11">
    <location>
        <begin position="158"/>
        <end position="254"/>
    </location>
</feature>
<feature type="modified residue" description="Phosphoserine" evidence="6">
    <location>
        <position position="102"/>
    </location>
</feature>
<feature type="active site" description="Phosphoserine intermediate" evidence="6">
    <location>
        <position position="102"/>
    </location>
</feature>
<evidence type="ECO:0000256" key="4">
    <source>
        <dbReference type="ARBA" id="ARBA00022842"/>
    </source>
</evidence>
<evidence type="ECO:0000313" key="13">
    <source>
        <dbReference type="EMBL" id="MCL6284370.1"/>
    </source>
</evidence>
<dbReference type="PROSITE" id="PS00710">
    <property type="entry name" value="PGM_PMM"/>
    <property type="match status" value="1"/>
</dbReference>
<dbReference type="InterPro" id="IPR005846">
    <property type="entry name" value="A-D-PHexomutase_a/b/a-III"/>
</dbReference>
<dbReference type="EC" id="5.4.2.10" evidence="6 8"/>
<dbReference type="InterPro" id="IPR016066">
    <property type="entry name" value="A-D-PHexomutase_CS"/>
</dbReference>
<dbReference type="InterPro" id="IPR005844">
    <property type="entry name" value="A-D-PHexomutase_a/b/a-I"/>
</dbReference>
<feature type="binding site" evidence="6">
    <location>
        <position position="245"/>
    </location>
    <ligand>
        <name>Mg(2+)</name>
        <dbReference type="ChEBI" id="CHEBI:18420"/>
    </ligand>
</feature>
<feature type="domain" description="Alpha-D-phosphohexomutase alpha/beta/alpha" evidence="10">
    <location>
        <begin position="2"/>
        <end position="135"/>
    </location>
</feature>
<comment type="function">
    <text evidence="6 8">Catalyzes the conversion of glucosamine-6-phosphate to glucosamine-1-phosphate.</text>
</comment>
<dbReference type="NCBIfam" id="TIGR01455">
    <property type="entry name" value="glmM"/>
    <property type="match status" value="1"/>
</dbReference>
<dbReference type="Pfam" id="PF02879">
    <property type="entry name" value="PGM_PMM_II"/>
    <property type="match status" value="1"/>
</dbReference>
<evidence type="ECO:0000256" key="2">
    <source>
        <dbReference type="ARBA" id="ARBA00022553"/>
    </source>
</evidence>
<dbReference type="InterPro" id="IPR005841">
    <property type="entry name" value="Alpha-D-phosphohexomutase_SF"/>
</dbReference>
<dbReference type="PRINTS" id="PR00509">
    <property type="entry name" value="PGMPMM"/>
</dbReference>
<feature type="binding site" evidence="6">
    <location>
        <position position="243"/>
    </location>
    <ligand>
        <name>Mg(2+)</name>
        <dbReference type="ChEBI" id="CHEBI:18420"/>
    </ligand>
</feature>
<dbReference type="Pfam" id="PF02878">
    <property type="entry name" value="PGM_PMM_I"/>
    <property type="match status" value="1"/>
</dbReference>
<keyword evidence="2 6" id="KW-0597">Phosphoprotein</keyword>
<dbReference type="HAMAP" id="MF_01554_B">
    <property type="entry name" value="GlmM_B"/>
    <property type="match status" value="1"/>
</dbReference>
<dbReference type="Proteomes" id="UP001203880">
    <property type="component" value="Unassembled WGS sequence"/>
</dbReference>
<evidence type="ECO:0000313" key="14">
    <source>
        <dbReference type="Proteomes" id="UP001203880"/>
    </source>
</evidence>
<dbReference type="PANTHER" id="PTHR42946:SF1">
    <property type="entry name" value="PHOSPHOGLUCOMUTASE (ALPHA-D-GLUCOSE-1,6-BISPHOSPHATE-DEPENDENT)"/>
    <property type="match status" value="1"/>
</dbReference>
<comment type="similarity">
    <text evidence="1 6 7">Belongs to the phosphohexose mutase family.</text>
</comment>
<feature type="binding site" description="via phosphate group" evidence="6">
    <location>
        <position position="102"/>
    </location>
    <ligand>
        <name>Mg(2+)</name>
        <dbReference type="ChEBI" id="CHEBI:18420"/>
    </ligand>
</feature>
<gene>
    <name evidence="6 13" type="primary">glmM</name>
    <name evidence="13" type="ORF">M3P21_12625</name>
</gene>
<evidence type="ECO:0000256" key="5">
    <source>
        <dbReference type="ARBA" id="ARBA00023235"/>
    </source>
</evidence>
<dbReference type="SUPFAM" id="SSF53738">
    <property type="entry name" value="Phosphoglucomutase, first 3 domains"/>
    <property type="match status" value="3"/>
</dbReference>
<dbReference type="NCBIfam" id="NF008139">
    <property type="entry name" value="PRK10887.1"/>
    <property type="match status" value="1"/>
</dbReference>
<comment type="catalytic activity">
    <reaction evidence="6 8">
        <text>alpha-D-glucosamine 1-phosphate = D-glucosamine 6-phosphate</text>
        <dbReference type="Rhea" id="RHEA:23424"/>
        <dbReference type="ChEBI" id="CHEBI:58516"/>
        <dbReference type="ChEBI" id="CHEBI:58725"/>
        <dbReference type="EC" id="5.4.2.10"/>
    </reaction>
</comment>
<evidence type="ECO:0000256" key="8">
    <source>
        <dbReference type="RuleBase" id="RU004327"/>
    </source>
</evidence>
<dbReference type="EMBL" id="JAMFMB010000015">
    <property type="protein sequence ID" value="MCL6284370.1"/>
    <property type="molecule type" value="Genomic_DNA"/>
</dbReference>
<keyword evidence="14" id="KW-1185">Reference proteome</keyword>
<dbReference type="Gene3D" id="3.40.120.10">
    <property type="entry name" value="Alpha-D-Glucose-1,6-Bisphosphate, subunit A, domain 3"/>
    <property type="match status" value="3"/>
</dbReference>
<dbReference type="GO" id="GO:0008966">
    <property type="term" value="F:phosphoglucosamine mutase activity"/>
    <property type="evidence" value="ECO:0007669"/>
    <property type="project" value="UniProtKB-EC"/>
</dbReference>
<dbReference type="InterPro" id="IPR005843">
    <property type="entry name" value="A-D-PHexomutase_C"/>
</dbReference>
<dbReference type="CDD" id="cd05802">
    <property type="entry name" value="GlmM"/>
    <property type="match status" value="1"/>
</dbReference>
<name>A0ABT0Q3G1_9RHOB</name>
<proteinExistence type="inferred from homology"/>
<comment type="caution">
    <text evidence="13">The sequence shown here is derived from an EMBL/GenBank/DDBJ whole genome shotgun (WGS) entry which is preliminary data.</text>
</comment>
<evidence type="ECO:0000259" key="10">
    <source>
        <dbReference type="Pfam" id="PF02878"/>
    </source>
</evidence>
<dbReference type="Pfam" id="PF00408">
    <property type="entry name" value="PGM_PMM_IV"/>
    <property type="match status" value="1"/>
</dbReference>
<dbReference type="Pfam" id="PF02880">
    <property type="entry name" value="PGM_PMM_III"/>
    <property type="match status" value="1"/>
</dbReference>
<sequence>MRKLFGTDGVRGTANTHPMTADLALRLGAAVGRYFRRDAKGVHRVVIGKDTRLSGYMFESALTAGLTSTGMNVLLLGPVPTPAVGLMTRSMRADLGVMISASHNPAEDNGIKFFGPDGFKLSDQAEEEIEALLEAGVHPAQAHNIGRARRVDDARFRYGERVKSSLPRALRLDGLKVVIDCANGAAHRAAPEILWELGAEVIPVGVAPDGLNINLGCGSTHPEAAAERVVAHGADVGITLDGDADRVILVDEAGSVADGDQLMALLAERWNADGMLSGGALVATVMSNLGLERHLAAQGIGLERTAVGDRYVVERMREGGFNLGGEQSGHIVMSDFATTGDGLMAGLHFLAEMVRSGKPASELARRFEPVPQLLRNVRFAEGQAPLELAIVKTAIRDAEAALIGKGRLLIRKSGTEPLIRVMAECEDEALLEASVGSVVDAVEQAVGVETPVA</sequence>
<feature type="domain" description="Alpha-D-phosphohexomutase C-terminal" evidence="9">
    <location>
        <begin position="376"/>
        <end position="434"/>
    </location>
</feature>
<evidence type="ECO:0000256" key="1">
    <source>
        <dbReference type="ARBA" id="ARBA00010231"/>
    </source>
</evidence>
<reference evidence="13" key="1">
    <citation type="submission" date="2022-05" db="EMBL/GenBank/DDBJ databases">
        <authorList>
            <person name="Park J.-S."/>
        </authorList>
    </citation>
    <scope>NUCLEOTIDE SEQUENCE</scope>
    <source>
        <strain evidence="13">2012CJ41-6</strain>
    </source>
</reference>
<dbReference type="InterPro" id="IPR036900">
    <property type="entry name" value="A-D-PHexomutase_C_sf"/>
</dbReference>
<dbReference type="SUPFAM" id="SSF55957">
    <property type="entry name" value="Phosphoglucomutase, C-terminal domain"/>
    <property type="match status" value="1"/>
</dbReference>
<feature type="binding site" evidence="6">
    <location>
        <position position="241"/>
    </location>
    <ligand>
        <name>Mg(2+)</name>
        <dbReference type="ChEBI" id="CHEBI:18420"/>
    </ligand>
</feature>
<evidence type="ECO:0000259" key="12">
    <source>
        <dbReference type="Pfam" id="PF02880"/>
    </source>
</evidence>
<organism evidence="13 14">
    <name type="scientific">Ruegeria spongiae</name>
    <dbReference type="NCBI Taxonomy" id="2942209"/>
    <lineage>
        <taxon>Bacteria</taxon>
        <taxon>Pseudomonadati</taxon>
        <taxon>Pseudomonadota</taxon>
        <taxon>Alphaproteobacteria</taxon>
        <taxon>Rhodobacterales</taxon>
        <taxon>Roseobacteraceae</taxon>
        <taxon>Ruegeria</taxon>
    </lineage>
</organism>
<keyword evidence="4 6" id="KW-0460">Magnesium</keyword>
<accession>A0ABT0Q3G1</accession>
<dbReference type="Gene3D" id="3.30.310.50">
    <property type="entry name" value="Alpha-D-phosphohexomutase, C-terminal domain"/>
    <property type="match status" value="1"/>
</dbReference>
<dbReference type="InterPro" id="IPR006352">
    <property type="entry name" value="GlmM_bact"/>
</dbReference>
<dbReference type="RefSeq" id="WP_249710394.1">
    <property type="nucleotide sequence ID" value="NZ_JAMFMB010000015.1"/>
</dbReference>
<evidence type="ECO:0000256" key="7">
    <source>
        <dbReference type="RuleBase" id="RU004326"/>
    </source>
</evidence>
<evidence type="ECO:0000256" key="6">
    <source>
        <dbReference type="HAMAP-Rule" id="MF_01554"/>
    </source>
</evidence>
<evidence type="ECO:0000259" key="11">
    <source>
        <dbReference type="Pfam" id="PF02879"/>
    </source>
</evidence>